<dbReference type="AlphaFoldDB" id="B6WQV9"/>
<proteinExistence type="predicted"/>
<name>B6WQV9_9BACT</name>
<gene>
    <name evidence="1" type="ORF">DESPIG_00438</name>
</gene>
<reference evidence="1 2" key="1">
    <citation type="submission" date="2008-10" db="EMBL/GenBank/DDBJ databases">
        <title>Draft genome sequence of Desulvovibrio piger (ATCC 29098).</title>
        <authorList>
            <person name="Sudarsanam P."/>
            <person name="Ley R."/>
            <person name="Guruge J."/>
            <person name="Turnbaugh P.J."/>
            <person name="Mahowald M."/>
            <person name="Liep D."/>
            <person name="Gordon J."/>
        </authorList>
    </citation>
    <scope>NUCLEOTIDE SEQUENCE [LARGE SCALE GENOMIC DNA]</scope>
    <source>
        <strain evidence="1 2">ATCC 29098</strain>
    </source>
</reference>
<reference evidence="1 2" key="2">
    <citation type="submission" date="2008-10" db="EMBL/GenBank/DDBJ databases">
        <authorList>
            <person name="Fulton L."/>
            <person name="Clifton S."/>
            <person name="Fulton B."/>
            <person name="Xu J."/>
            <person name="Minx P."/>
            <person name="Pepin K.H."/>
            <person name="Johnson M."/>
            <person name="Bhonagiri V."/>
            <person name="Nash W.E."/>
            <person name="Mardis E.R."/>
            <person name="Wilson R.K."/>
        </authorList>
    </citation>
    <scope>NUCLEOTIDE SEQUENCE [LARGE SCALE GENOMIC DNA]</scope>
    <source>
        <strain evidence="1 2">ATCC 29098</strain>
    </source>
</reference>
<dbReference type="EMBL" id="ABXU01000021">
    <property type="protein sequence ID" value="EEB34566.1"/>
    <property type="molecule type" value="Genomic_DNA"/>
</dbReference>
<sequence>MLREGGRPLSFRDKMIHGGVRQLLGITGTAGRERDLTSKDECARPPFP</sequence>
<organism evidence="1 2">
    <name type="scientific">Desulfovibrio piger ATCC 29098</name>
    <dbReference type="NCBI Taxonomy" id="411464"/>
    <lineage>
        <taxon>Bacteria</taxon>
        <taxon>Pseudomonadati</taxon>
        <taxon>Thermodesulfobacteriota</taxon>
        <taxon>Desulfovibrionia</taxon>
        <taxon>Desulfovibrionales</taxon>
        <taxon>Desulfovibrionaceae</taxon>
        <taxon>Desulfovibrio</taxon>
    </lineage>
</organism>
<evidence type="ECO:0000313" key="2">
    <source>
        <dbReference type="Proteomes" id="UP000003676"/>
    </source>
</evidence>
<accession>B6WQV9</accession>
<dbReference type="Proteomes" id="UP000003676">
    <property type="component" value="Unassembled WGS sequence"/>
</dbReference>
<evidence type="ECO:0000313" key="1">
    <source>
        <dbReference type="EMBL" id="EEB34566.1"/>
    </source>
</evidence>
<dbReference type="HOGENOM" id="CLU_3152074_0_0_7"/>
<protein>
    <submittedName>
        <fullName evidence="1">Uncharacterized protein</fullName>
    </submittedName>
</protein>
<comment type="caution">
    <text evidence="1">The sequence shown here is derived from an EMBL/GenBank/DDBJ whole genome shotgun (WGS) entry which is preliminary data.</text>
</comment>